<evidence type="ECO:0000256" key="3">
    <source>
        <dbReference type="ARBA" id="ARBA00022553"/>
    </source>
</evidence>
<dbReference type="InterPro" id="IPR004358">
    <property type="entry name" value="Sig_transdc_His_kin-like_C"/>
</dbReference>
<sequence length="520" mass="58804">MDIHLLTHNVISILSSVVLLGMTLFTYLNGRRNVGNVTFSMMLLFAAIFVVSHVIGVNISDPELSKNILMFNLSLFGAGAFLFHSVVYFTSKTRPRVSLIIVMYAIAVFFVIFFLVYPDQFLISSVPKMYFPNYYNPGTLNLTRLIYLYAVFSYAIYKLVVLYRASTTTASRNQYRYFIFAMIAGFCVGFIPNFLVYDIAVNPLWGMSFALVAIVPFTYAAVKYELFNIKVIAKQAFLYSLSVIVVGSCLTLLMYVSVWTREAYPNFPSWTIMLVSSVLAVTISFVVWWRLRENDVLKYEFITTVTHKFRTPLTQIQWAADALSDNVSDADGKEQIHYIHTASTKMVELINILANVSQSEAMEYTYKIERCDISGMTKDLVSTYMPQCLEKRIQLVSDIPPDVNVFCDRSKMSFVFQVLIENAIHYTPENGTITVSLEHKNSGVNLKVRDTGIGMTDDELSRVFSKFYRTASAQRADTEGMGIGLFLSKEIVSRHGGDIRVDSDGLGKGSMFTLHLKDEA</sequence>
<feature type="transmembrane region" description="Helical" evidence="7">
    <location>
        <begin position="236"/>
        <end position="258"/>
    </location>
</feature>
<proteinExistence type="predicted"/>
<feature type="transmembrane region" description="Helical" evidence="7">
    <location>
        <begin position="203"/>
        <end position="224"/>
    </location>
</feature>
<feature type="transmembrane region" description="Helical" evidence="7">
    <location>
        <begin position="37"/>
        <end position="56"/>
    </location>
</feature>
<dbReference type="SMART" id="SM00387">
    <property type="entry name" value="HATPase_c"/>
    <property type="match status" value="1"/>
</dbReference>
<feature type="transmembrane region" description="Helical" evidence="7">
    <location>
        <begin position="68"/>
        <end position="90"/>
    </location>
</feature>
<dbReference type="SUPFAM" id="SSF47384">
    <property type="entry name" value="Homodimeric domain of signal transducing histidine kinase"/>
    <property type="match status" value="1"/>
</dbReference>
<dbReference type="InterPro" id="IPR036890">
    <property type="entry name" value="HATPase_C_sf"/>
</dbReference>
<dbReference type="Pfam" id="PF00512">
    <property type="entry name" value="HisKA"/>
    <property type="match status" value="1"/>
</dbReference>
<dbReference type="STRING" id="1802315.A3F51_03865"/>
<feature type="transmembrane region" description="Helical" evidence="7">
    <location>
        <begin position="270"/>
        <end position="289"/>
    </location>
</feature>
<dbReference type="InterPro" id="IPR005467">
    <property type="entry name" value="His_kinase_dom"/>
</dbReference>
<feature type="transmembrane region" description="Helical" evidence="7">
    <location>
        <begin position="6"/>
        <end position="25"/>
    </location>
</feature>
<evidence type="ECO:0000259" key="8">
    <source>
        <dbReference type="PROSITE" id="PS50109"/>
    </source>
</evidence>
<comment type="catalytic activity">
    <reaction evidence="1">
        <text>ATP + protein L-histidine = ADP + protein N-phospho-L-histidine.</text>
        <dbReference type="EC" id="2.7.13.3"/>
    </reaction>
</comment>
<dbReference type="CDD" id="cd00082">
    <property type="entry name" value="HisKA"/>
    <property type="match status" value="1"/>
</dbReference>
<evidence type="ECO:0000256" key="7">
    <source>
        <dbReference type="SAM" id="Phobius"/>
    </source>
</evidence>
<comment type="caution">
    <text evidence="9">The sequence shown here is derived from an EMBL/GenBank/DDBJ whole genome shotgun (WGS) entry which is preliminary data.</text>
</comment>
<dbReference type="EC" id="2.7.13.3" evidence="2"/>
<evidence type="ECO:0000256" key="5">
    <source>
        <dbReference type="ARBA" id="ARBA00022777"/>
    </source>
</evidence>
<dbReference type="InterPro" id="IPR050351">
    <property type="entry name" value="BphY/WalK/GraS-like"/>
</dbReference>
<dbReference type="GO" id="GO:0016036">
    <property type="term" value="P:cellular response to phosphate starvation"/>
    <property type="evidence" value="ECO:0007669"/>
    <property type="project" value="TreeGrafter"/>
</dbReference>
<dbReference type="InterPro" id="IPR036097">
    <property type="entry name" value="HisK_dim/P_sf"/>
</dbReference>
<keyword evidence="7" id="KW-0812">Transmembrane</keyword>
<evidence type="ECO:0000313" key="10">
    <source>
        <dbReference type="Proteomes" id="UP000178089"/>
    </source>
</evidence>
<keyword evidence="5" id="KW-0418">Kinase</keyword>
<name>A0A1G2N176_9BACT</name>
<evidence type="ECO:0000256" key="4">
    <source>
        <dbReference type="ARBA" id="ARBA00022679"/>
    </source>
</evidence>
<dbReference type="GO" id="GO:0004721">
    <property type="term" value="F:phosphoprotein phosphatase activity"/>
    <property type="evidence" value="ECO:0007669"/>
    <property type="project" value="TreeGrafter"/>
</dbReference>
<dbReference type="Proteomes" id="UP000178089">
    <property type="component" value="Unassembled WGS sequence"/>
</dbReference>
<feature type="domain" description="Histidine kinase" evidence="8">
    <location>
        <begin position="304"/>
        <end position="520"/>
    </location>
</feature>
<protein>
    <recommendedName>
        <fullName evidence="2">histidine kinase</fullName>
        <ecNumber evidence="2">2.7.13.3</ecNumber>
    </recommendedName>
</protein>
<dbReference type="PANTHER" id="PTHR45453">
    <property type="entry name" value="PHOSPHATE REGULON SENSOR PROTEIN PHOR"/>
    <property type="match status" value="1"/>
</dbReference>
<organism evidence="9 10">
    <name type="scientific">Candidatus Taylorbacteria bacterium RIFCSPHIGHO2_12_FULL_45_16</name>
    <dbReference type="NCBI Taxonomy" id="1802315"/>
    <lineage>
        <taxon>Bacteria</taxon>
        <taxon>Candidatus Tayloriibacteriota</taxon>
    </lineage>
</organism>
<keyword evidence="7" id="KW-0472">Membrane</keyword>
<keyword evidence="6" id="KW-0902">Two-component regulatory system</keyword>
<keyword evidence="4" id="KW-0808">Transferase</keyword>
<accession>A0A1G2N176</accession>
<dbReference type="PRINTS" id="PR00344">
    <property type="entry name" value="BCTRLSENSOR"/>
</dbReference>
<dbReference type="Gene3D" id="3.30.565.10">
    <property type="entry name" value="Histidine kinase-like ATPase, C-terminal domain"/>
    <property type="match status" value="1"/>
</dbReference>
<dbReference type="InterPro" id="IPR003594">
    <property type="entry name" value="HATPase_dom"/>
</dbReference>
<feature type="transmembrane region" description="Helical" evidence="7">
    <location>
        <begin position="97"/>
        <end position="117"/>
    </location>
</feature>
<evidence type="ECO:0000256" key="1">
    <source>
        <dbReference type="ARBA" id="ARBA00000085"/>
    </source>
</evidence>
<dbReference type="Gene3D" id="1.10.287.130">
    <property type="match status" value="1"/>
</dbReference>
<dbReference type="AlphaFoldDB" id="A0A1G2N176"/>
<dbReference type="InterPro" id="IPR003661">
    <property type="entry name" value="HisK_dim/P_dom"/>
</dbReference>
<dbReference type="GO" id="GO:0000155">
    <property type="term" value="F:phosphorelay sensor kinase activity"/>
    <property type="evidence" value="ECO:0007669"/>
    <property type="project" value="InterPro"/>
</dbReference>
<reference evidence="9 10" key="1">
    <citation type="journal article" date="2016" name="Nat. Commun.">
        <title>Thousands of microbial genomes shed light on interconnected biogeochemical processes in an aquifer system.</title>
        <authorList>
            <person name="Anantharaman K."/>
            <person name="Brown C.T."/>
            <person name="Hug L.A."/>
            <person name="Sharon I."/>
            <person name="Castelle C.J."/>
            <person name="Probst A.J."/>
            <person name="Thomas B.C."/>
            <person name="Singh A."/>
            <person name="Wilkins M.J."/>
            <person name="Karaoz U."/>
            <person name="Brodie E.L."/>
            <person name="Williams K.H."/>
            <person name="Hubbard S.S."/>
            <person name="Banfield J.F."/>
        </authorList>
    </citation>
    <scope>NUCLEOTIDE SEQUENCE [LARGE SCALE GENOMIC DNA]</scope>
</reference>
<dbReference type="SUPFAM" id="SSF55874">
    <property type="entry name" value="ATPase domain of HSP90 chaperone/DNA topoisomerase II/histidine kinase"/>
    <property type="match status" value="1"/>
</dbReference>
<evidence type="ECO:0000256" key="6">
    <source>
        <dbReference type="ARBA" id="ARBA00023012"/>
    </source>
</evidence>
<dbReference type="EMBL" id="MHRT01000001">
    <property type="protein sequence ID" value="OHA29830.1"/>
    <property type="molecule type" value="Genomic_DNA"/>
</dbReference>
<dbReference type="Pfam" id="PF02518">
    <property type="entry name" value="HATPase_c"/>
    <property type="match status" value="1"/>
</dbReference>
<dbReference type="PROSITE" id="PS50109">
    <property type="entry name" value="HIS_KIN"/>
    <property type="match status" value="1"/>
</dbReference>
<dbReference type="GO" id="GO:0005886">
    <property type="term" value="C:plasma membrane"/>
    <property type="evidence" value="ECO:0007669"/>
    <property type="project" value="TreeGrafter"/>
</dbReference>
<feature type="transmembrane region" description="Helical" evidence="7">
    <location>
        <begin position="146"/>
        <end position="165"/>
    </location>
</feature>
<evidence type="ECO:0000313" key="9">
    <source>
        <dbReference type="EMBL" id="OHA29830.1"/>
    </source>
</evidence>
<dbReference type="FunFam" id="3.30.565.10:FF:000006">
    <property type="entry name" value="Sensor histidine kinase WalK"/>
    <property type="match status" value="1"/>
</dbReference>
<dbReference type="SMART" id="SM00388">
    <property type="entry name" value="HisKA"/>
    <property type="match status" value="1"/>
</dbReference>
<dbReference type="PANTHER" id="PTHR45453:SF1">
    <property type="entry name" value="PHOSPHATE REGULON SENSOR PROTEIN PHOR"/>
    <property type="match status" value="1"/>
</dbReference>
<keyword evidence="3" id="KW-0597">Phosphoprotein</keyword>
<keyword evidence="7" id="KW-1133">Transmembrane helix</keyword>
<evidence type="ECO:0000256" key="2">
    <source>
        <dbReference type="ARBA" id="ARBA00012438"/>
    </source>
</evidence>
<gene>
    <name evidence="9" type="ORF">A3F51_03865</name>
</gene>
<feature type="transmembrane region" description="Helical" evidence="7">
    <location>
        <begin position="177"/>
        <end position="197"/>
    </location>
</feature>